<name>A0AAV5MNU2_9ROSI</name>
<feature type="non-terminal residue" evidence="2">
    <location>
        <position position="1"/>
    </location>
</feature>
<keyword evidence="3" id="KW-1185">Reference proteome</keyword>
<feature type="chain" id="PRO_5043741852" evidence="1">
    <location>
        <begin position="29"/>
        <end position="118"/>
    </location>
</feature>
<organism evidence="2 3">
    <name type="scientific">Rubroshorea leprosula</name>
    <dbReference type="NCBI Taxonomy" id="152421"/>
    <lineage>
        <taxon>Eukaryota</taxon>
        <taxon>Viridiplantae</taxon>
        <taxon>Streptophyta</taxon>
        <taxon>Embryophyta</taxon>
        <taxon>Tracheophyta</taxon>
        <taxon>Spermatophyta</taxon>
        <taxon>Magnoliopsida</taxon>
        <taxon>eudicotyledons</taxon>
        <taxon>Gunneridae</taxon>
        <taxon>Pentapetalae</taxon>
        <taxon>rosids</taxon>
        <taxon>malvids</taxon>
        <taxon>Malvales</taxon>
        <taxon>Dipterocarpaceae</taxon>
        <taxon>Rubroshorea</taxon>
    </lineage>
</organism>
<dbReference type="Proteomes" id="UP001054252">
    <property type="component" value="Unassembled WGS sequence"/>
</dbReference>
<sequence>LKIICPVKEPPFLFLSLVSLQSTAGCLALVSPTLGSTSSGLVVQFYNCFQQGGFSSYFSMDWVENINASRNTIVSGRGSSMGFSSCLVFVLEERIEVLLVGDGGRLGDHATLCMNHRG</sequence>
<protein>
    <submittedName>
        <fullName evidence="2">Uncharacterized protein</fullName>
    </submittedName>
</protein>
<reference evidence="2 3" key="1">
    <citation type="journal article" date="2021" name="Commun. Biol.">
        <title>The genome of Shorea leprosula (Dipterocarpaceae) highlights the ecological relevance of drought in aseasonal tropical rainforests.</title>
        <authorList>
            <person name="Ng K.K.S."/>
            <person name="Kobayashi M.J."/>
            <person name="Fawcett J.A."/>
            <person name="Hatakeyama M."/>
            <person name="Paape T."/>
            <person name="Ng C.H."/>
            <person name="Ang C.C."/>
            <person name="Tnah L.H."/>
            <person name="Lee C.T."/>
            <person name="Nishiyama T."/>
            <person name="Sese J."/>
            <person name="O'Brien M.J."/>
            <person name="Copetti D."/>
            <person name="Mohd Noor M.I."/>
            <person name="Ong R.C."/>
            <person name="Putra M."/>
            <person name="Sireger I.Z."/>
            <person name="Indrioko S."/>
            <person name="Kosugi Y."/>
            <person name="Izuno A."/>
            <person name="Isagi Y."/>
            <person name="Lee S.L."/>
            <person name="Shimizu K.K."/>
        </authorList>
    </citation>
    <scope>NUCLEOTIDE SEQUENCE [LARGE SCALE GENOMIC DNA]</scope>
    <source>
        <strain evidence="2">214</strain>
    </source>
</reference>
<evidence type="ECO:0000313" key="3">
    <source>
        <dbReference type="Proteomes" id="UP001054252"/>
    </source>
</evidence>
<gene>
    <name evidence="2" type="ORF">SLEP1_g58251</name>
</gene>
<evidence type="ECO:0000256" key="1">
    <source>
        <dbReference type="SAM" id="SignalP"/>
    </source>
</evidence>
<comment type="caution">
    <text evidence="2">The sequence shown here is derived from an EMBL/GenBank/DDBJ whole genome shotgun (WGS) entry which is preliminary data.</text>
</comment>
<proteinExistence type="predicted"/>
<accession>A0AAV5MNU2</accession>
<evidence type="ECO:0000313" key="2">
    <source>
        <dbReference type="EMBL" id="GKV51616.1"/>
    </source>
</evidence>
<dbReference type="EMBL" id="BPVZ01000519">
    <property type="protein sequence ID" value="GKV51616.1"/>
    <property type="molecule type" value="Genomic_DNA"/>
</dbReference>
<keyword evidence="1" id="KW-0732">Signal</keyword>
<dbReference type="AlphaFoldDB" id="A0AAV5MNU2"/>
<feature type="signal peptide" evidence="1">
    <location>
        <begin position="1"/>
        <end position="28"/>
    </location>
</feature>